<keyword evidence="2" id="KW-1185">Reference proteome</keyword>
<protein>
    <submittedName>
        <fullName evidence="3">Uncharacterized protein</fullName>
    </submittedName>
</protein>
<dbReference type="Proteomes" id="UP000887562">
    <property type="component" value="Unplaced"/>
</dbReference>
<feature type="compositionally biased region" description="Basic and acidic residues" evidence="1">
    <location>
        <begin position="15"/>
        <end position="35"/>
    </location>
</feature>
<dbReference type="WBParaSite" id="maker-E.canG7_contigs_7327-snap-gene-0.17-mRNA-1">
    <property type="protein sequence ID" value="maker-E.canG7_contigs_7327-snap-gene-0.17-mRNA-1"/>
    <property type="gene ID" value="EcG7_06915"/>
</dbReference>
<dbReference type="Gene3D" id="4.10.900.10">
    <property type="entry name" value="TCF3-CBD (Catenin binding domain)"/>
    <property type="match status" value="1"/>
</dbReference>
<feature type="region of interest" description="Disordered" evidence="1">
    <location>
        <begin position="1"/>
        <end position="35"/>
    </location>
</feature>
<evidence type="ECO:0000256" key="1">
    <source>
        <dbReference type="SAM" id="MobiDB-lite"/>
    </source>
</evidence>
<sequence>MSHMNSTGDESACTDELKVYKDEGEEEEQKKSSENLTEDKVGLVIEGEGHTVSGLSATARRLLYSLETQEVSTIDGSFWYSTKEFVWSNAIFIQCRQEWVQIRLRAGGNKYTQSRFLSVKITYLSRPLPFLSFLPLLIPRWTPFDFNFIEHGASRKFACVSCFKPCLFLFPLCATYTYLPTLLSTLSPLRSPPVHAPAR</sequence>
<evidence type="ECO:0000313" key="3">
    <source>
        <dbReference type="WBParaSite" id="maker-E.canG7_contigs_7327-snap-gene-0.17-mRNA-1"/>
    </source>
</evidence>
<name>A0A915EYI1_9CEST</name>
<evidence type="ECO:0000313" key="2">
    <source>
        <dbReference type="Proteomes" id="UP000887562"/>
    </source>
</evidence>
<dbReference type="InterPro" id="IPR027397">
    <property type="entry name" value="Catenin-bd_sf"/>
</dbReference>
<reference evidence="3" key="1">
    <citation type="submission" date="2022-11" db="UniProtKB">
        <authorList>
            <consortium name="WormBaseParasite"/>
        </authorList>
    </citation>
    <scope>IDENTIFICATION</scope>
</reference>
<dbReference type="AlphaFoldDB" id="A0A915EYI1"/>
<organism evidence="2 3">
    <name type="scientific">Echinococcus canadensis</name>
    <dbReference type="NCBI Taxonomy" id="519352"/>
    <lineage>
        <taxon>Eukaryota</taxon>
        <taxon>Metazoa</taxon>
        <taxon>Spiralia</taxon>
        <taxon>Lophotrochozoa</taxon>
        <taxon>Platyhelminthes</taxon>
        <taxon>Cestoda</taxon>
        <taxon>Eucestoda</taxon>
        <taxon>Cyclophyllidea</taxon>
        <taxon>Taeniidae</taxon>
        <taxon>Echinococcus</taxon>
        <taxon>Echinococcus canadensis group</taxon>
    </lineage>
</organism>
<proteinExistence type="predicted"/>
<accession>A0A915EYI1</accession>